<feature type="domain" description="Amino acid permease/ SLC12A" evidence="7">
    <location>
        <begin position="17"/>
        <end position="460"/>
    </location>
</feature>
<feature type="transmembrane region" description="Helical" evidence="6">
    <location>
        <begin position="202"/>
        <end position="226"/>
    </location>
</feature>
<evidence type="ECO:0000256" key="1">
    <source>
        <dbReference type="ARBA" id="ARBA00004141"/>
    </source>
</evidence>
<keyword evidence="2" id="KW-0813">Transport</keyword>
<dbReference type="GO" id="GO:0016020">
    <property type="term" value="C:membrane"/>
    <property type="evidence" value="ECO:0007669"/>
    <property type="project" value="UniProtKB-SubCell"/>
</dbReference>
<dbReference type="PANTHER" id="PTHR43495">
    <property type="entry name" value="GABA PERMEASE"/>
    <property type="match status" value="1"/>
</dbReference>
<keyword evidence="3 6" id="KW-0812">Transmembrane</keyword>
<dbReference type="Pfam" id="PF00324">
    <property type="entry name" value="AA_permease"/>
    <property type="match status" value="1"/>
</dbReference>
<proteinExistence type="predicted"/>
<feature type="transmembrane region" description="Helical" evidence="6">
    <location>
        <begin position="412"/>
        <end position="433"/>
    </location>
</feature>
<reference evidence="9" key="1">
    <citation type="submission" date="2016-09" db="EMBL/GenBank/DDBJ databases">
        <authorList>
            <person name="Varghese N."/>
            <person name="Submissions S."/>
        </authorList>
    </citation>
    <scope>NUCLEOTIDE SEQUENCE [LARGE SCALE GENOMIC DNA]</scope>
    <source>
        <strain evidence="9">ANC 3699</strain>
    </source>
</reference>
<gene>
    <name evidence="8" type="ORF">SAMN05421749_101361</name>
</gene>
<keyword evidence="5 6" id="KW-0472">Membrane</keyword>
<evidence type="ECO:0000259" key="7">
    <source>
        <dbReference type="Pfam" id="PF00324"/>
    </source>
</evidence>
<keyword evidence="4 6" id="KW-1133">Transmembrane helix</keyword>
<comment type="subcellular location">
    <subcellularLocation>
        <location evidence="1">Membrane</location>
        <topology evidence="1">Multi-pass membrane protein</topology>
    </subcellularLocation>
</comment>
<evidence type="ECO:0000256" key="3">
    <source>
        <dbReference type="ARBA" id="ARBA00022692"/>
    </source>
</evidence>
<organism evidence="8 9">
    <name type="scientific">Acinetobacter marinus</name>
    <dbReference type="NCBI Taxonomy" id="281375"/>
    <lineage>
        <taxon>Bacteria</taxon>
        <taxon>Pseudomonadati</taxon>
        <taxon>Pseudomonadota</taxon>
        <taxon>Gammaproteobacteria</taxon>
        <taxon>Moraxellales</taxon>
        <taxon>Moraxellaceae</taxon>
        <taxon>Acinetobacter</taxon>
    </lineage>
</organism>
<feature type="transmembrane region" description="Helical" evidence="6">
    <location>
        <begin position="48"/>
        <end position="70"/>
    </location>
</feature>
<protein>
    <submittedName>
        <fullName evidence="8">S-methylmethionine:proton symporter, AAT family</fullName>
    </submittedName>
</protein>
<dbReference type="PIRSF" id="PIRSF006060">
    <property type="entry name" value="AA_transporter"/>
    <property type="match status" value="1"/>
</dbReference>
<feature type="transmembrane region" description="Helical" evidence="6">
    <location>
        <begin position="373"/>
        <end position="392"/>
    </location>
</feature>
<keyword evidence="9" id="KW-1185">Reference proteome</keyword>
<evidence type="ECO:0000313" key="9">
    <source>
        <dbReference type="Proteomes" id="UP000242317"/>
    </source>
</evidence>
<dbReference type="OrthoDB" id="5297508at2"/>
<evidence type="ECO:0000256" key="2">
    <source>
        <dbReference type="ARBA" id="ARBA00022448"/>
    </source>
</evidence>
<feature type="transmembrane region" description="Helical" evidence="6">
    <location>
        <begin position="91"/>
        <end position="115"/>
    </location>
</feature>
<dbReference type="InterPro" id="IPR004840">
    <property type="entry name" value="Amino_acid_permease_CS"/>
</dbReference>
<dbReference type="PROSITE" id="PS00218">
    <property type="entry name" value="AMINO_ACID_PERMEASE_1"/>
    <property type="match status" value="1"/>
</dbReference>
<feature type="transmembrane region" description="Helical" evidence="6">
    <location>
        <begin position="127"/>
        <end position="148"/>
    </location>
</feature>
<dbReference type="InterPro" id="IPR004841">
    <property type="entry name" value="AA-permease/SLC12A_dom"/>
</dbReference>
<dbReference type="GO" id="GO:0006865">
    <property type="term" value="P:amino acid transport"/>
    <property type="evidence" value="ECO:0007669"/>
    <property type="project" value="InterPro"/>
</dbReference>
<dbReference type="EMBL" id="FMYK01000001">
    <property type="protein sequence ID" value="SDB84934.1"/>
    <property type="molecule type" value="Genomic_DNA"/>
</dbReference>
<dbReference type="GO" id="GO:0055085">
    <property type="term" value="P:transmembrane transport"/>
    <property type="evidence" value="ECO:0007669"/>
    <property type="project" value="InterPro"/>
</dbReference>
<dbReference type="PANTHER" id="PTHR43495:SF5">
    <property type="entry name" value="GAMMA-AMINOBUTYRIC ACID PERMEASE"/>
    <property type="match status" value="1"/>
</dbReference>
<feature type="transmembrane region" description="Helical" evidence="6">
    <location>
        <begin position="439"/>
        <end position="457"/>
    </location>
</feature>
<evidence type="ECO:0000256" key="6">
    <source>
        <dbReference type="SAM" id="Phobius"/>
    </source>
</evidence>
<accession>A0A1G6GSL9</accession>
<dbReference type="RefSeq" id="WP_092615092.1">
    <property type="nucleotide sequence ID" value="NZ_FMYK01000001.1"/>
</dbReference>
<dbReference type="Proteomes" id="UP000242317">
    <property type="component" value="Unassembled WGS sequence"/>
</dbReference>
<dbReference type="FunFam" id="1.20.1740.10:FF:000001">
    <property type="entry name" value="Amino acid permease"/>
    <property type="match status" value="1"/>
</dbReference>
<sequence length="465" mass="51209">MSNTATPQLKRAMQRRHLVMLSLGGAIGTGLFLGSGEVISQTGAIGAIISYALGGLIAYMVMLCLGELAVHMPVAGSFGAYADRYINPATGYMITWMYWLTWTVTLGTEFTAAALLMQEWFPHVSMWIWTVIFAATVFILNVSSTRFFAESEFWLAMVKVVTVVVFILLGCMAIFGVLPMQGFDTAPLFSNLTAHGWFPEGLWPIFATMLVVNFAFSGTELIGVAAGEAEHPEKNIPRAINAAIWRLLIFFVGTIVIISALLPYQATAVDSAHGLSHSPFVSVFSRIGIPYAEDIIRFVIITALLSAANSGLYAASRMLWSLSDQDKLPKAFSKLTKSGTPLLAIMATMMGALPGLLSEFYAPEVIFENLLNIAAFTMVIVWISICISQFNFRRQWYQSGRTRQELKFSAPLYPIVPILGGVFCVITCLSMAYDPSMRASFAGCLLIMLLCYVHYYWRIKPNRSA</sequence>
<evidence type="ECO:0000313" key="8">
    <source>
        <dbReference type="EMBL" id="SDB84934.1"/>
    </source>
</evidence>
<feature type="transmembrane region" description="Helical" evidence="6">
    <location>
        <begin position="295"/>
        <end position="320"/>
    </location>
</feature>
<feature type="transmembrane region" description="Helical" evidence="6">
    <location>
        <begin position="341"/>
        <end position="361"/>
    </location>
</feature>
<feature type="transmembrane region" description="Helical" evidence="6">
    <location>
        <begin position="247"/>
        <end position="266"/>
    </location>
</feature>
<name>A0A1G6GSL9_9GAMM</name>
<evidence type="ECO:0000256" key="5">
    <source>
        <dbReference type="ARBA" id="ARBA00023136"/>
    </source>
</evidence>
<evidence type="ECO:0000256" key="4">
    <source>
        <dbReference type="ARBA" id="ARBA00022989"/>
    </source>
</evidence>
<dbReference type="AlphaFoldDB" id="A0A1G6GSL9"/>
<feature type="transmembrane region" description="Helical" evidence="6">
    <location>
        <begin position="160"/>
        <end position="182"/>
    </location>
</feature>
<dbReference type="Gene3D" id="1.20.1740.10">
    <property type="entry name" value="Amino acid/polyamine transporter I"/>
    <property type="match status" value="1"/>
</dbReference>
<feature type="transmembrane region" description="Helical" evidence="6">
    <location>
        <begin position="18"/>
        <end position="36"/>
    </location>
</feature>